<accession>A0A8S5TTH3</accession>
<sequence length="32" mass="3630">MLYRKKRNYAGANPALPQKYVKGAVNYGSKKD</sequence>
<name>A0A8S5TTH3_9CAUD</name>
<dbReference type="EMBL" id="BK015927">
    <property type="protein sequence ID" value="DAF85501.1"/>
    <property type="molecule type" value="Genomic_DNA"/>
</dbReference>
<proteinExistence type="predicted"/>
<evidence type="ECO:0000313" key="1">
    <source>
        <dbReference type="EMBL" id="DAF85501.1"/>
    </source>
</evidence>
<protein>
    <submittedName>
        <fullName evidence="1">Uncharacterized protein</fullName>
    </submittedName>
</protein>
<reference evidence="1" key="1">
    <citation type="journal article" date="2021" name="Proc. Natl. Acad. Sci. U.S.A.">
        <title>A Catalog of Tens of Thousands of Viruses from Human Metagenomes Reveals Hidden Associations with Chronic Diseases.</title>
        <authorList>
            <person name="Tisza M.J."/>
            <person name="Buck C.B."/>
        </authorList>
    </citation>
    <scope>NUCLEOTIDE SEQUENCE</scope>
    <source>
        <strain evidence="1">Ct5jB2</strain>
    </source>
</reference>
<organism evidence="1">
    <name type="scientific">Siphoviridae sp. ct5jB2</name>
    <dbReference type="NCBI Taxonomy" id="2825337"/>
    <lineage>
        <taxon>Viruses</taxon>
        <taxon>Duplodnaviria</taxon>
        <taxon>Heunggongvirae</taxon>
        <taxon>Uroviricota</taxon>
        <taxon>Caudoviricetes</taxon>
    </lineage>
</organism>